<sequence>MFDGQKIKKLRTERSLSLKELSEKSGVSVSMISQIERRNTDPTLTTLYKLCAGLNISISALLGTDEPSSQIIRQRERKSFHFPVSHSKYELLTPTNKGEIEMIMIYLEPGQEDRQLVEHSGEECGLVLEGEMTVHLNGESHILKAGDSIRFKSTLPHRFYNHSESRAVSVWAMTGWTV</sequence>
<keyword evidence="4" id="KW-1185">Reference proteome</keyword>
<dbReference type="SMART" id="SM00530">
    <property type="entry name" value="HTH_XRE"/>
    <property type="match status" value="1"/>
</dbReference>
<dbReference type="Pfam" id="PF01381">
    <property type="entry name" value="HTH_3"/>
    <property type="match status" value="1"/>
</dbReference>
<accession>A0A098ER01</accession>
<dbReference type="Gene3D" id="1.10.260.40">
    <property type="entry name" value="lambda repressor-like DNA-binding domains"/>
    <property type="match status" value="1"/>
</dbReference>
<reference evidence="3 4" key="1">
    <citation type="submission" date="2014-09" db="EMBL/GenBank/DDBJ databases">
        <authorList>
            <person name="Urmite Genomes Urmite Genomes"/>
        </authorList>
    </citation>
    <scope>NUCLEOTIDE SEQUENCE [LARGE SCALE GENOMIC DNA]</scope>
    <source>
        <strain evidence="3 4">ES2</strain>
    </source>
</reference>
<evidence type="ECO:0000313" key="4">
    <source>
        <dbReference type="Proteomes" id="UP000043699"/>
    </source>
</evidence>
<name>A0A098ER01_9BACL</name>
<dbReference type="CDD" id="cd02209">
    <property type="entry name" value="cupin_XRE_C"/>
    <property type="match status" value="1"/>
</dbReference>
<protein>
    <submittedName>
        <fullName evidence="3">HTH-type transcriptional regulator PuuR</fullName>
    </submittedName>
</protein>
<dbReference type="InterPro" id="IPR050807">
    <property type="entry name" value="TransReg_Diox_bact_type"/>
</dbReference>
<evidence type="ECO:0000259" key="2">
    <source>
        <dbReference type="PROSITE" id="PS50943"/>
    </source>
</evidence>
<dbReference type="PANTHER" id="PTHR46797:SF10">
    <property type="entry name" value="BLR1115 PROTEIN"/>
    <property type="match status" value="1"/>
</dbReference>
<dbReference type="Gene3D" id="2.60.120.10">
    <property type="entry name" value="Jelly Rolls"/>
    <property type="match status" value="1"/>
</dbReference>
<feature type="domain" description="HTH cro/C1-type" evidence="2">
    <location>
        <begin position="7"/>
        <end position="61"/>
    </location>
</feature>
<dbReference type="GO" id="GO:0003677">
    <property type="term" value="F:DNA binding"/>
    <property type="evidence" value="ECO:0007669"/>
    <property type="project" value="UniProtKB-KW"/>
</dbReference>
<dbReference type="InterPro" id="IPR010982">
    <property type="entry name" value="Lambda_DNA-bd_dom_sf"/>
</dbReference>
<evidence type="ECO:0000256" key="1">
    <source>
        <dbReference type="ARBA" id="ARBA00023125"/>
    </source>
</evidence>
<dbReference type="Pfam" id="PF07883">
    <property type="entry name" value="Cupin_2"/>
    <property type="match status" value="1"/>
</dbReference>
<dbReference type="InterPro" id="IPR014710">
    <property type="entry name" value="RmlC-like_jellyroll"/>
</dbReference>
<proteinExistence type="predicted"/>
<dbReference type="SUPFAM" id="SSF47413">
    <property type="entry name" value="lambda repressor-like DNA-binding domains"/>
    <property type="match status" value="1"/>
</dbReference>
<dbReference type="STRING" id="1499687.BN1080_02730"/>
<dbReference type="InterPro" id="IPR011051">
    <property type="entry name" value="RmlC_Cupin_sf"/>
</dbReference>
<dbReference type="SUPFAM" id="SSF51182">
    <property type="entry name" value="RmlC-like cupins"/>
    <property type="match status" value="1"/>
</dbReference>
<evidence type="ECO:0000313" key="3">
    <source>
        <dbReference type="EMBL" id="CEG23726.1"/>
    </source>
</evidence>
<dbReference type="GO" id="GO:0005829">
    <property type="term" value="C:cytosol"/>
    <property type="evidence" value="ECO:0007669"/>
    <property type="project" value="TreeGrafter"/>
</dbReference>
<dbReference type="EMBL" id="CCXS01000001">
    <property type="protein sequence ID" value="CEG23726.1"/>
    <property type="molecule type" value="Genomic_DNA"/>
</dbReference>
<dbReference type="Proteomes" id="UP000043699">
    <property type="component" value="Unassembled WGS sequence"/>
</dbReference>
<dbReference type="OrthoDB" id="9814553at2"/>
<dbReference type="InterPro" id="IPR001387">
    <property type="entry name" value="Cro/C1-type_HTH"/>
</dbReference>
<dbReference type="PANTHER" id="PTHR46797">
    <property type="entry name" value="HTH-TYPE TRANSCRIPTIONAL REGULATOR"/>
    <property type="match status" value="1"/>
</dbReference>
<keyword evidence="1" id="KW-0238">DNA-binding</keyword>
<dbReference type="PROSITE" id="PS50943">
    <property type="entry name" value="HTH_CROC1"/>
    <property type="match status" value="1"/>
</dbReference>
<dbReference type="AlphaFoldDB" id="A0A098ER01"/>
<dbReference type="GO" id="GO:0003700">
    <property type="term" value="F:DNA-binding transcription factor activity"/>
    <property type="evidence" value="ECO:0007669"/>
    <property type="project" value="TreeGrafter"/>
</dbReference>
<dbReference type="InterPro" id="IPR013096">
    <property type="entry name" value="Cupin_2"/>
</dbReference>
<gene>
    <name evidence="3" type="primary">puuR_2</name>
    <name evidence="3" type="ORF">BN1080_02730</name>
</gene>
<dbReference type="RefSeq" id="WP_052652647.1">
    <property type="nucleotide sequence ID" value="NZ_CCXS01000001.1"/>
</dbReference>
<dbReference type="CDD" id="cd00093">
    <property type="entry name" value="HTH_XRE"/>
    <property type="match status" value="1"/>
</dbReference>
<organism evidence="3 4">
    <name type="scientific">Planococcus massiliensis</name>
    <dbReference type="NCBI Taxonomy" id="1499687"/>
    <lineage>
        <taxon>Bacteria</taxon>
        <taxon>Bacillati</taxon>
        <taxon>Bacillota</taxon>
        <taxon>Bacilli</taxon>
        <taxon>Bacillales</taxon>
        <taxon>Caryophanaceae</taxon>
        <taxon>Planococcus</taxon>
    </lineage>
</organism>